<reference evidence="1 2" key="1">
    <citation type="submission" date="2024-01" db="EMBL/GenBank/DDBJ databases">
        <title>Mariniflexile litorale sp. nov., isolated from the shallow sediments of the Sea of Japan.</title>
        <authorList>
            <person name="Romanenko L."/>
            <person name="Bystritskaya E."/>
            <person name="Isaeva M."/>
        </authorList>
    </citation>
    <scope>NUCLEOTIDE SEQUENCE [LARGE SCALE GENOMIC DNA]</scope>
    <source>
        <strain evidence="1 2">KCTC 32427</strain>
    </source>
</reference>
<protein>
    <recommendedName>
        <fullName evidence="3">Lipoprotein</fullName>
    </recommendedName>
</protein>
<dbReference type="Proteomes" id="UP001416393">
    <property type="component" value="Unassembled WGS sequence"/>
</dbReference>
<keyword evidence="2" id="KW-1185">Reference proteome</keyword>
<dbReference type="EMBL" id="JAZHYP010000001">
    <property type="protein sequence ID" value="MEN3322876.1"/>
    <property type="molecule type" value="Genomic_DNA"/>
</dbReference>
<sequence>MQNKYGYINKLPTILKKLLQILILTLITACGTTKNTTDLIADEKFELCSEIIYNRLVTEVGPIEGKLIYKQNIHSLLENSLLQEKYLNEISKSGYSELLKKANRKEIKPEFFEKFKSDLGFDPYLLFPINSHLSCYGYLFEQLKILDKSSWQFEFGLAYNKFEAYGSLETESEYLIDALNKIPEDKFELIMYRKIFLDLIYTNLN</sequence>
<gene>
    <name evidence="1" type="ORF">VP395_03995</name>
</gene>
<accession>A0ABV0AA87</accession>
<comment type="caution">
    <text evidence="1">The sequence shown here is derived from an EMBL/GenBank/DDBJ whole genome shotgun (WGS) entry which is preliminary data.</text>
</comment>
<dbReference type="PROSITE" id="PS51257">
    <property type="entry name" value="PROKAR_LIPOPROTEIN"/>
    <property type="match status" value="1"/>
</dbReference>
<evidence type="ECO:0008006" key="3">
    <source>
        <dbReference type="Google" id="ProtNLM"/>
    </source>
</evidence>
<evidence type="ECO:0000313" key="1">
    <source>
        <dbReference type="EMBL" id="MEN3322876.1"/>
    </source>
</evidence>
<proteinExistence type="predicted"/>
<dbReference type="RefSeq" id="WP_346240417.1">
    <property type="nucleotide sequence ID" value="NZ_JAZHYP010000001.1"/>
</dbReference>
<evidence type="ECO:0000313" key="2">
    <source>
        <dbReference type="Proteomes" id="UP001416393"/>
    </source>
</evidence>
<organism evidence="1 2">
    <name type="scientific">Mariniflexile soesokkakense</name>
    <dbReference type="NCBI Taxonomy" id="1343160"/>
    <lineage>
        <taxon>Bacteria</taxon>
        <taxon>Pseudomonadati</taxon>
        <taxon>Bacteroidota</taxon>
        <taxon>Flavobacteriia</taxon>
        <taxon>Flavobacteriales</taxon>
        <taxon>Flavobacteriaceae</taxon>
        <taxon>Mariniflexile</taxon>
    </lineage>
</organism>
<name>A0ABV0AA87_9FLAO</name>